<dbReference type="PANTHER" id="PTHR35546:SF128">
    <property type="entry name" value="F-BOX ASSOCIATED DOMAIN-CONTAINING PROTEIN"/>
    <property type="match status" value="1"/>
</dbReference>
<dbReference type="AlphaFoldDB" id="A0A8T2XML9"/>
<protein>
    <recommendedName>
        <fullName evidence="1">F-box protein At3g26010-like beta-propeller domain-containing protein</fullName>
    </recommendedName>
</protein>
<evidence type="ECO:0000313" key="2">
    <source>
        <dbReference type="EMBL" id="KAH8493277.1"/>
    </source>
</evidence>
<dbReference type="PANTHER" id="PTHR35546">
    <property type="entry name" value="F-BOX PROTEIN INTERACTION DOMAIN PROTEIN-RELATED"/>
    <property type="match status" value="1"/>
</dbReference>
<organism evidence="2 3">
    <name type="scientific">Populus deltoides</name>
    <name type="common">Eastern poplar</name>
    <name type="synonym">Eastern cottonwood</name>
    <dbReference type="NCBI Taxonomy" id="3696"/>
    <lineage>
        <taxon>Eukaryota</taxon>
        <taxon>Viridiplantae</taxon>
        <taxon>Streptophyta</taxon>
        <taxon>Embryophyta</taxon>
        <taxon>Tracheophyta</taxon>
        <taxon>Spermatophyta</taxon>
        <taxon>Magnoliopsida</taxon>
        <taxon>eudicotyledons</taxon>
        <taxon>Gunneridae</taxon>
        <taxon>Pentapetalae</taxon>
        <taxon>rosids</taxon>
        <taxon>fabids</taxon>
        <taxon>Malpighiales</taxon>
        <taxon>Salicaceae</taxon>
        <taxon>Saliceae</taxon>
        <taxon>Populus</taxon>
    </lineage>
</organism>
<dbReference type="InterPro" id="IPR055290">
    <property type="entry name" value="At3g26010-like"/>
</dbReference>
<sequence>MDGEINTSELSIAAEAVEAAARGENDFSLVHLNADLLINILVRLPPEKSVFCSKLVSKGWCSILENPYFVSRFISHHINDKLRNHYSSYAAAYHKYPPFFFISRYNDPRLCFFATGADQEESPKEFTLEFLPQENDISLIVSVKASCNDLLFCIAKNSDYVITHYYICNPFTRQWSVLPPPLIRTTTKRIYFGLVCQPNYQRWIQGQQYESRFRLVRFIEVAEHHVAVDLYCSETGQWNESFLVGAQYDFIFTNVLAHDGKLHWYNGRDVVAYDPFNDGQTIFIDGSQFKGRTPLPDVILNNPDRLILRVVNFRLGECRGLLRFMQIITNSYRSDSNDHLSVWELKDNETRGFSLVHVISFDNMFSKEPWVRDFVKSENRVNARALAFHPENKDVVYLGFLYHIISCNIRTGELEVIDGIPYEHKFCALENVFGIKQPWWPTPVSTSSHPLNALLHYY</sequence>
<comment type="caution">
    <text evidence="2">The sequence shown here is derived from an EMBL/GenBank/DDBJ whole genome shotgun (WGS) entry which is preliminary data.</text>
</comment>
<keyword evidence="3" id="KW-1185">Reference proteome</keyword>
<dbReference type="InterPro" id="IPR056592">
    <property type="entry name" value="Beta-prop_At3g26010-like"/>
</dbReference>
<reference evidence="2" key="1">
    <citation type="journal article" date="2021" name="J. Hered.">
        <title>Genome Assembly of Salicaceae Populus deltoides (Eastern Cottonwood) I-69 Based on Nanopore Sequencing and Hi-C Technologies.</title>
        <authorList>
            <person name="Bai S."/>
            <person name="Wu H."/>
            <person name="Zhang J."/>
            <person name="Pan Z."/>
            <person name="Zhao W."/>
            <person name="Li Z."/>
            <person name="Tong C."/>
        </authorList>
    </citation>
    <scope>NUCLEOTIDE SEQUENCE</scope>
    <source>
        <tissue evidence="2">Leaf</tissue>
    </source>
</reference>
<proteinExistence type="predicted"/>
<feature type="domain" description="F-box protein At3g26010-like beta-propeller" evidence="1">
    <location>
        <begin position="131"/>
        <end position="418"/>
    </location>
</feature>
<dbReference type="SUPFAM" id="SSF81383">
    <property type="entry name" value="F-box domain"/>
    <property type="match status" value="1"/>
</dbReference>
<gene>
    <name evidence="2" type="ORF">H0E87_020109</name>
</gene>
<dbReference type="EMBL" id="JACEGQ020000011">
    <property type="protein sequence ID" value="KAH8493277.1"/>
    <property type="molecule type" value="Genomic_DNA"/>
</dbReference>
<name>A0A8T2XML9_POPDE</name>
<evidence type="ECO:0000259" key="1">
    <source>
        <dbReference type="Pfam" id="PF24750"/>
    </source>
</evidence>
<dbReference type="Proteomes" id="UP000807159">
    <property type="component" value="Chromosome 11"/>
</dbReference>
<accession>A0A8T2XML9</accession>
<dbReference type="InterPro" id="IPR036047">
    <property type="entry name" value="F-box-like_dom_sf"/>
</dbReference>
<evidence type="ECO:0000313" key="3">
    <source>
        <dbReference type="Proteomes" id="UP000807159"/>
    </source>
</evidence>
<dbReference type="Pfam" id="PF24750">
    <property type="entry name" value="b-prop_At3g26010-like"/>
    <property type="match status" value="1"/>
</dbReference>